<dbReference type="VEuPathDB" id="AmoebaDB:NAEGRDRAFT_1813"/>
<comment type="pathway">
    <text evidence="2">Protein modification; protein glycosylation.</text>
</comment>
<comment type="subcellular location">
    <subcellularLocation>
        <location evidence="1">Endoplasmic reticulum membrane</location>
        <topology evidence="1">Single-pass membrane protein</topology>
    </subcellularLocation>
</comment>
<keyword evidence="5 13" id="KW-0812">Transmembrane</keyword>
<dbReference type="InterPro" id="IPR001296">
    <property type="entry name" value="Glyco_trans_1"/>
</dbReference>
<dbReference type="GeneID" id="8852297"/>
<keyword evidence="8 13" id="KW-0472">Membrane</keyword>
<feature type="transmembrane region" description="Helical" evidence="13">
    <location>
        <begin position="79"/>
        <end position="103"/>
    </location>
</feature>
<reference evidence="15 16" key="1">
    <citation type="journal article" date="2010" name="Cell">
        <title>The genome of Naegleria gruberi illuminates early eukaryotic versatility.</title>
        <authorList>
            <person name="Fritz-Laylin L.K."/>
            <person name="Prochnik S.E."/>
            <person name="Ginger M.L."/>
            <person name="Dacks J.B."/>
            <person name="Carpenter M.L."/>
            <person name="Field M.C."/>
            <person name="Kuo A."/>
            <person name="Paredez A."/>
            <person name="Chapman J."/>
            <person name="Pham J."/>
            <person name="Shu S."/>
            <person name="Neupane R."/>
            <person name="Cipriano M."/>
            <person name="Mancuso J."/>
            <person name="Tu H."/>
            <person name="Salamov A."/>
            <person name="Lindquist E."/>
            <person name="Shapiro H."/>
            <person name="Lucas S."/>
            <person name="Grigoriev I.V."/>
            <person name="Cande W.Z."/>
            <person name="Fulton C."/>
            <person name="Rokhsar D.S."/>
            <person name="Dawson S.C."/>
        </authorList>
    </citation>
    <scope>NUCLEOTIDE SEQUENCE [LARGE SCALE GENOMIC DNA]</scope>
    <source>
        <strain evidence="15 16">NEG-M</strain>
    </source>
</reference>
<keyword evidence="3" id="KW-0328">Glycosyltransferase</keyword>
<dbReference type="Gene3D" id="3.40.50.2000">
    <property type="entry name" value="Glycogen Phosphorylase B"/>
    <property type="match status" value="2"/>
</dbReference>
<keyword evidence="7 13" id="KW-1133">Transmembrane helix</keyword>
<dbReference type="InterPro" id="IPR026051">
    <property type="entry name" value="ALG1-like"/>
</dbReference>
<sequence>KKHFVVFVLGDMGHSPRMQYHSLSLARMNPENHHVDFVGLYDSDPHDQVMKQKNIKINPLASKWWNWVNYLMRLHFTMFLLFAPVKVLLQFLIMTIQLCYIINRNPFGNSSCKKVLLTQNPPAIPNLFLFWILQKLHLIKLDEYIIDWHNYGFSILALTRKNKHLINFATFLEFNFVKNCATHHLCVSEHLKKDLCQRLGISESKVTVMYDRPPEMFGSNLSDSERNTLFKDVLSIDTSRNFKLVVSSTSWTEDEDFSILLSSIMELEKKLESISPSIYLEFIITGKGPQKEYYLKKIASLNLKYCRVQTYFLSYADYSKLLASSDVGVCLHYSSSGLDLPMKVVDMFGSGLPVCAIKYLTLPELVKHDENGYIFDSSTNLTKYLEELLISPEGSSKLKSMRNHLKQNFQSHRWNDEWNSKVAPL</sequence>
<dbReference type="FunCoup" id="D2V0T5">
    <property type="interactions" value="515"/>
</dbReference>
<evidence type="ECO:0000256" key="4">
    <source>
        <dbReference type="ARBA" id="ARBA00022679"/>
    </source>
</evidence>
<accession>D2V0T5</accession>
<organism evidence="16">
    <name type="scientific">Naegleria gruberi</name>
    <name type="common">Amoeba</name>
    <dbReference type="NCBI Taxonomy" id="5762"/>
    <lineage>
        <taxon>Eukaryota</taxon>
        <taxon>Discoba</taxon>
        <taxon>Heterolobosea</taxon>
        <taxon>Tetramitia</taxon>
        <taxon>Eutetramitia</taxon>
        <taxon>Vahlkampfiidae</taxon>
        <taxon>Naegleria</taxon>
    </lineage>
</organism>
<evidence type="ECO:0000256" key="7">
    <source>
        <dbReference type="ARBA" id="ARBA00022989"/>
    </source>
</evidence>
<evidence type="ECO:0000313" key="15">
    <source>
        <dbReference type="EMBL" id="EFC49786.1"/>
    </source>
</evidence>
<name>D2V0T5_NAEGR</name>
<dbReference type="STRING" id="5762.D2V0T5"/>
<dbReference type="GO" id="GO:0005789">
    <property type="term" value="C:endoplasmic reticulum membrane"/>
    <property type="evidence" value="ECO:0007669"/>
    <property type="project" value="UniProtKB-SubCell"/>
</dbReference>
<dbReference type="Pfam" id="PF00534">
    <property type="entry name" value="Glycos_transf_1"/>
    <property type="match status" value="1"/>
</dbReference>
<evidence type="ECO:0000256" key="3">
    <source>
        <dbReference type="ARBA" id="ARBA00022676"/>
    </source>
</evidence>
<dbReference type="PANTHER" id="PTHR13036">
    <property type="entry name" value="BETA1,4 MANNOSYLTRANSFERASE"/>
    <property type="match status" value="1"/>
</dbReference>
<evidence type="ECO:0000256" key="5">
    <source>
        <dbReference type="ARBA" id="ARBA00022692"/>
    </source>
</evidence>
<dbReference type="InParanoid" id="D2V0T5"/>
<evidence type="ECO:0000256" key="13">
    <source>
        <dbReference type="SAM" id="Phobius"/>
    </source>
</evidence>
<evidence type="ECO:0000256" key="1">
    <source>
        <dbReference type="ARBA" id="ARBA00004389"/>
    </source>
</evidence>
<evidence type="ECO:0000259" key="14">
    <source>
        <dbReference type="Pfam" id="PF00534"/>
    </source>
</evidence>
<dbReference type="OMA" id="CKLIIDW"/>
<evidence type="ECO:0000256" key="9">
    <source>
        <dbReference type="ARBA" id="ARBA00031434"/>
    </source>
</evidence>
<dbReference type="Proteomes" id="UP000006671">
    <property type="component" value="Unassembled WGS sequence"/>
</dbReference>
<gene>
    <name evidence="15" type="ORF">NAEGRDRAFT_1813</name>
</gene>
<feature type="domain" description="Glycosyl transferase family 1" evidence="14">
    <location>
        <begin position="259"/>
        <end position="400"/>
    </location>
</feature>
<comment type="catalytic activity">
    <reaction evidence="12">
        <text>an N,N'-diacetylchitobiosyl-diphospho-di-trans,poly-cis-dolichol + GDP-alpha-D-mannose = a beta-D-Man-(1-&gt;4)-beta-D-GlcNAc-(1-&gt;4)-alpha-D-GlcNAc-diphospho-di-trans,poly-cis-dolichol + GDP + H(+)</text>
        <dbReference type="Rhea" id="RHEA:13865"/>
        <dbReference type="Rhea" id="RHEA-COMP:19510"/>
        <dbReference type="Rhea" id="RHEA-COMP:19511"/>
        <dbReference type="ChEBI" id="CHEBI:15378"/>
        <dbReference type="ChEBI" id="CHEBI:57269"/>
        <dbReference type="ChEBI" id="CHEBI:57527"/>
        <dbReference type="ChEBI" id="CHEBI:58189"/>
        <dbReference type="ChEBI" id="CHEBI:58472"/>
        <dbReference type="EC" id="2.4.1.142"/>
    </reaction>
    <physiologicalReaction direction="left-to-right" evidence="12">
        <dbReference type="Rhea" id="RHEA:13866"/>
    </physiologicalReaction>
</comment>
<dbReference type="GO" id="GO:0000030">
    <property type="term" value="F:mannosyltransferase activity"/>
    <property type="evidence" value="ECO:0007669"/>
    <property type="project" value="InterPro"/>
</dbReference>
<dbReference type="PANTHER" id="PTHR13036:SF0">
    <property type="entry name" value="CHITOBIOSYLDIPHOSPHODOLICHOL BETA-MANNOSYLTRANSFERASE"/>
    <property type="match status" value="1"/>
</dbReference>
<evidence type="ECO:0000256" key="10">
    <source>
        <dbReference type="ARBA" id="ARBA00031566"/>
    </source>
</evidence>
<keyword evidence="4" id="KW-0808">Transferase</keyword>
<evidence type="ECO:0000256" key="11">
    <source>
        <dbReference type="ARBA" id="ARBA00033088"/>
    </source>
</evidence>
<protein>
    <recommendedName>
        <fullName evidence="10">Beta-1,4-mannosyltransferase</fullName>
    </recommendedName>
    <alternativeName>
        <fullName evidence="11">GDP-Man:GlcNAc2-PP-dolichol mannosyltransferase</fullName>
    </alternativeName>
    <alternativeName>
        <fullName evidence="9">GDP-mannose-dolichol diphosphochitobiose mannosyltransferase</fullName>
    </alternativeName>
</protein>
<proteinExistence type="predicted"/>
<evidence type="ECO:0000256" key="2">
    <source>
        <dbReference type="ARBA" id="ARBA00004922"/>
    </source>
</evidence>
<keyword evidence="16" id="KW-1185">Reference proteome</keyword>
<evidence type="ECO:0000256" key="8">
    <source>
        <dbReference type="ARBA" id="ARBA00023136"/>
    </source>
</evidence>
<evidence type="ECO:0000256" key="12">
    <source>
        <dbReference type="ARBA" id="ARBA00045071"/>
    </source>
</evidence>
<dbReference type="RefSeq" id="XP_002682530.1">
    <property type="nucleotide sequence ID" value="XM_002682484.1"/>
</dbReference>
<dbReference type="AlphaFoldDB" id="D2V0T5"/>
<dbReference type="KEGG" id="ngr:NAEGRDRAFT_1813"/>
<evidence type="ECO:0000313" key="16">
    <source>
        <dbReference type="Proteomes" id="UP000006671"/>
    </source>
</evidence>
<keyword evidence="6" id="KW-0256">Endoplasmic reticulum</keyword>
<dbReference type="OrthoDB" id="614844at2759"/>
<dbReference type="eggNOG" id="KOG2941">
    <property type="taxonomic scope" value="Eukaryota"/>
</dbReference>
<dbReference type="EMBL" id="GG738847">
    <property type="protein sequence ID" value="EFC49786.1"/>
    <property type="molecule type" value="Genomic_DNA"/>
</dbReference>
<feature type="non-terminal residue" evidence="15">
    <location>
        <position position="425"/>
    </location>
</feature>
<dbReference type="SUPFAM" id="SSF53756">
    <property type="entry name" value="UDP-Glycosyltransferase/glycogen phosphorylase"/>
    <property type="match status" value="1"/>
</dbReference>
<feature type="non-terminal residue" evidence="15">
    <location>
        <position position="1"/>
    </location>
</feature>
<evidence type="ECO:0000256" key="6">
    <source>
        <dbReference type="ARBA" id="ARBA00022824"/>
    </source>
</evidence>